<evidence type="ECO:0000256" key="2">
    <source>
        <dbReference type="ARBA" id="ARBA00022475"/>
    </source>
</evidence>
<evidence type="ECO:0000256" key="1">
    <source>
        <dbReference type="ARBA" id="ARBA00004651"/>
    </source>
</evidence>
<evidence type="ECO:0000256" key="7">
    <source>
        <dbReference type="ARBA" id="ARBA00023136"/>
    </source>
</evidence>
<dbReference type="PANTHER" id="PTHR33908:SF11">
    <property type="entry name" value="MEMBRANE PROTEIN"/>
    <property type="match status" value="1"/>
</dbReference>
<keyword evidence="4" id="KW-0808">Transferase</keyword>
<keyword evidence="5 8" id="KW-0812">Transmembrane</keyword>
<dbReference type="EMBL" id="MFJD01000009">
    <property type="protein sequence ID" value="OGG01805.1"/>
    <property type="molecule type" value="Genomic_DNA"/>
</dbReference>
<evidence type="ECO:0000259" key="9">
    <source>
        <dbReference type="Pfam" id="PF13231"/>
    </source>
</evidence>
<reference evidence="10 11" key="1">
    <citation type="journal article" date="2016" name="Nat. Commun.">
        <title>Thousands of microbial genomes shed light on interconnected biogeochemical processes in an aquifer system.</title>
        <authorList>
            <person name="Anantharaman K."/>
            <person name="Brown C.T."/>
            <person name="Hug L.A."/>
            <person name="Sharon I."/>
            <person name="Castelle C.J."/>
            <person name="Probst A.J."/>
            <person name="Thomas B.C."/>
            <person name="Singh A."/>
            <person name="Wilkins M.J."/>
            <person name="Karaoz U."/>
            <person name="Brodie E.L."/>
            <person name="Williams K.H."/>
            <person name="Hubbard S.S."/>
            <person name="Banfield J.F."/>
        </authorList>
    </citation>
    <scope>NUCLEOTIDE SEQUENCE [LARGE SCALE GENOMIC DNA]</scope>
</reference>
<feature type="transmembrane region" description="Helical" evidence="8">
    <location>
        <begin position="152"/>
        <end position="170"/>
    </location>
</feature>
<dbReference type="Proteomes" id="UP000178448">
    <property type="component" value="Unassembled WGS sequence"/>
</dbReference>
<keyword evidence="3" id="KW-0328">Glycosyltransferase</keyword>
<accession>A0A1F5YNS5</accession>
<feature type="transmembrane region" description="Helical" evidence="8">
    <location>
        <begin position="126"/>
        <end position="145"/>
    </location>
</feature>
<gene>
    <name evidence="10" type="ORF">A2Z33_00895</name>
</gene>
<feature type="transmembrane region" description="Helical" evidence="8">
    <location>
        <begin position="309"/>
        <end position="327"/>
    </location>
</feature>
<dbReference type="Pfam" id="PF13231">
    <property type="entry name" value="PMT_2"/>
    <property type="match status" value="1"/>
</dbReference>
<evidence type="ECO:0000256" key="8">
    <source>
        <dbReference type="SAM" id="Phobius"/>
    </source>
</evidence>
<feature type="transmembrane region" description="Helical" evidence="8">
    <location>
        <begin position="272"/>
        <end position="297"/>
    </location>
</feature>
<sequence length="529" mass="57342">MIKHGAVRILRVTGPAALLTVGIALRFINLNWDGGTGLIHSDERLITDATLRISFSDNLNPGFQDYNGLPVYTLKGASVIASSLTGNPGLKNSVSGITLTGRLVSAILSAFTVLIIYLIGKGISPDIGITAAILAAFSPIALQLAHFHTTDTYLTFFAALLFLFLIRGTGKPGLGVTVTTAVISGLAIGVKNTAYLLLPLPAAFTLYSGRIAQRIVRITVFGLVAIAVFFIVSPYTFLNFGEYASTYRYLTRMAIGREIYGWTLQFKNSGPLMIISNLLFAYGPVMMIAGTAGLVKLGWPLLRTRLKPVQAASAWTVAFTLFLAFAYVKFIRYVLPVMPMLSVGAAIVISKLSKHRAGRYAGYAAIISTIAWGLSFSAVYLKPNPLVSASGYIYKNIPAGSSVCTERNNTAIPLPQGGSTPDVYRQPSFDFYAPDSPAKSTGLTRWLGSCDYFVITSRRVYGTVLNLPETFPETGKFYRSLLSGSAGFVRIAEFESYPKLGPLIINDDASEETFAVFDHPKVMIFRRNF</sequence>
<feature type="transmembrane region" description="Helical" evidence="8">
    <location>
        <begin position="218"/>
        <end position="238"/>
    </location>
</feature>
<dbReference type="GO" id="GO:0016763">
    <property type="term" value="F:pentosyltransferase activity"/>
    <property type="evidence" value="ECO:0007669"/>
    <property type="project" value="TreeGrafter"/>
</dbReference>
<keyword evidence="2" id="KW-1003">Cell membrane</keyword>
<evidence type="ECO:0000256" key="5">
    <source>
        <dbReference type="ARBA" id="ARBA00022692"/>
    </source>
</evidence>
<comment type="caution">
    <text evidence="10">The sequence shown here is derived from an EMBL/GenBank/DDBJ whole genome shotgun (WGS) entry which is preliminary data.</text>
</comment>
<dbReference type="AlphaFoldDB" id="A0A1F5YNS5"/>
<organism evidence="10 11">
    <name type="scientific">Candidatus Gottesmanbacteria bacterium RBG_16_52_11</name>
    <dbReference type="NCBI Taxonomy" id="1798374"/>
    <lineage>
        <taxon>Bacteria</taxon>
        <taxon>Candidatus Gottesmaniibacteriota</taxon>
    </lineage>
</organism>
<dbReference type="InterPro" id="IPR050297">
    <property type="entry name" value="LipidA_mod_glycosyltrf_83"/>
</dbReference>
<feature type="transmembrane region" description="Helical" evidence="8">
    <location>
        <begin position="99"/>
        <end position="120"/>
    </location>
</feature>
<dbReference type="GO" id="GO:0009103">
    <property type="term" value="P:lipopolysaccharide biosynthetic process"/>
    <property type="evidence" value="ECO:0007669"/>
    <property type="project" value="UniProtKB-ARBA"/>
</dbReference>
<feature type="transmembrane region" description="Helical" evidence="8">
    <location>
        <begin position="360"/>
        <end position="381"/>
    </location>
</feature>
<dbReference type="InterPro" id="IPR038731">
    <property type="entry name" value="RgtA/B/C-like"/>
</dbReference>
<evidence type="ECO:0000256" key="3">
    <source>
        <dbReference type="ARBA" id="ARBA00022676"/>
    </source>
</evidence>
<dbReference type="STRING" id="1798374.A2Z33_00895"/>
<evidence type="ECO:0000313" key="11">
    <source>
        <dbReference type="Proteomes" id="UP000178448"/>
    </source>
</evidence>
<dbReference type="GO" id="GO:0005886">
    <property type="term" value="C:plasma membrane"/>
    <property type="evidence" value="ECO:0007669"/>
    <property type="project" value="UniProtKB-SubCell"/>
</dbReference>
<feature type="transmembrane region" description="Helical" evidence="8">
    <location>
        <begin position="176"/>
        <end position="198"/>
    </location>
</feature>
<feature type="transmembrane region" description="Helical" evidence="8">
    <location>
        <begin position="333"/>
        <end position="353"/>
    </location>
</feature>
<keyword evidence="7 8" id="KW-0472">Membrane</keyword>
<feature type="domain" description="Glycosyltransferase RgtA/B/C/D-like" evidence="9">
    <location>
        <begin position="101"/>
        <end position="234"/>
    </location>
</feature>
<comment type="subcellular location">
    <subcellularLocation>
        <location evidence="1">Cell membrane</location>
        <topology evidence="1">Multi-pass membrane protein</topology>
    </subcellularLocation>
</comment>
<evidence type="ECO:0000256" key="6">
    <source>
        <dbReference type="ARBA" id="ARBA00022989"/>
    </source>
</evidence>
<protein>
    <recommendedName>
        <fullName evidence="9">Glycosyltransferase RgtA/B/C/D-like domain-containing protein</fullName>
    </recommendedName>
</protein>
<evidence type="ECO:0000313" key="10">
    <source>
        <dbReference type="EMBL" id="OGG01805.1"/>
    </source>
</evidence>
<name>A0A1F5YNS5_9BACT</name>
<dbReference type="PANTHER" id="PTHR33908">
    <property type="entry name" value="MANNOSYLTRANSFERASE YKCB-RELATED"/>
    <property type="match status" value="1"/>
</dbReference>
<proteinExistence type="predicted"/>
<keyword evidence="6 8" id="KW-1133">Transmembrane helix</keyword>
<evidence type="ECO:0000256" key="4">
    <source>
        <dbReference type="ARBA" id="ARBA00022679"/>
    </source>
</evidence>